<dbReference type="GO" id="GO:0005811">
    <property type="term" value="C:lipid droplet"/>
    <property type="evidence" value="ECO:0007669"/>
    <property type="project" value="EnsemblFungi"/>
</dbReference>
<dbReference type="STRING" id="1071380.I2GYL5"/>
<dbReference type="InParanoid" id="I2GYL5"/>
<keyword evidence="5" id="KW-1133">Transmembrane helix</keyword>
<keyword evidence="5" id="KW-0812">Transmembrane</keyword>
<dbReference type="OMA" id="FTWFRYA"/>
<dbReference type="GO" id="GO:0005739">
    <property type="term" value="C:mitochondrion"/>
    <property type="evidence" value="ECO:0007669"/>
    <property type="project" value="EnsemblFungi"/>
</dbReference>
<evidence type="ECO:0000313" key="7">
    <source>
        <dbReference type="Proteomes" id="UP000002866"/>
    </source>
</evidence>
<evidence type="ECO:0000256" key="5">
    <source>
        <dbReference type="SAM" id="Phobius"/>
    </source>
</evidence>
<accession>I2GYL5</accession>
<evidence type="ECO:0000256" key="1">
    <source>
        <dbReference type="ARBA" id="ARBA00006484"/>
    </source>
</evidence>
<evidence type="ECO:0000313" key="6">
    <source>
        <dbReference type="EMBL" id="CCH59217.1"/>
    </source>
</evidence>
<dbReference type="OrthoDB" id="191139at2759"/>
<keyword evidence="5" id="KW-0472">Membrane</keyword>
<dbReference type="GO" id="GO:0034389">
    <property type="term" value="P:lipid droplet organization"/>
    <property type="evidence" value="ECO:0007669"/>
    <property type="project" value="EnsemblFungi"/>
</dbReference>
<evidence type="ECO:0000256" key="4">
    <source>
        <dbReference type="RuleBase" id="RU000363"/>
    </source>
</evidence>
<dbReference type="HOGENOM" id="CLU_010194_44_6_1"/>
<proteinExistence type="inferred from homology"/>
<dbReference type="Pfam" id="PF00106">
    <property type="entry name" value="adh_short"/>
    <property type="match status" value="2"/>
</dbReference>
<dbReference type="PRINTS" id="PR00081">
    <property type="entry name" value="GDHRDH"/>
</dbReference>
<evidence type="ECO:0000256" key="2">
    <source>
        <dbReference type="ARBA" id="ARBA00022857"/>
    </source>
</evidence>
<keyword evidence="2" id="KW-0521">NADP</keyword>
<dbReference type="InterPro" id="IPR002347">
    <property type="entry name" value="SDR_fam"/>
</dbReference>
<keyword evidence="7" id="KW-1185">Reference proteome</keyword>
<organism evidence="6 7">
    <name type="scientific">Henningerozyma blattae (strain ATCC 34711 / CBS 6284 / DSM 70876 / NBRC 10599 / NRRL Y-10934 / UCD 77-7)</name>
    <name type="common">Yeast</name>
    <name type="synonym">Tetrapisispora blattae</name>
    <dbReference type="NCBI Taxonomy" id="1071380"/>
    <lineage>
        <taxon>Eukaryota</taxon>
        <taxon>Fungi</taxon>
        <taxon>Dikarya</taxon>
        <taxon>Ascomycota</taxon>
        <taxon>Saccharomycotina</taxon>
        <taxon>Saccharomycetes</taxon>
        <taxon>Saccharomycetales</taxon>
        <taxon>Saccharomycetaceae</taxon>
        <taxon>Henningerozyma</taxon>
    </lineage>
</organism>
<dbReference type="PRINTS" id="PR00080">
    <property type="entry name" value="SDRFAMILY"/>
</dbReference>
<dbReference type="SUPFAM" id="SSF51735">
    <property type="entry name" value="NAD(P)-binding Rossmann-fold domains"/>
    <property type="match status" value="1"/>
</dbReference>
<feature type="transmembrane region" description="Helical" evidence="5">
    <location>
        <begin position="243"/>
        <end position="265"/>
    </location>
</feature>
<dbReference type="EMBL" id="HE806317">
    <property type="protein sequence ID" value="CCH59217.1"/>
    <property type="molecule type" value="Genomic_DNA"/>
</dbReference>
<evidence type="ECO:0008006" key="8">
    <source>
        <dbReference type="Google" id="ProtNLM"/>
    </source>
</evidence>
<dbReference type="GO" id="GO:0007033">
    <property type="term" value="P:vacuole organization"/>
    <property type="evidence" value="ECO:0007669"/>
    <property type="project" value="EnsemblFungi"/>
</dbReference>
<dbReference type="InterPro" id="IPR036291">
    <property type="entry name" value="NAD(P)-bd_dom_sf"/>
</dbReference>
<evidence type="ECO:0000256" key="3">
    <source>
        <dbReference type="ARBA" id="ARBA00023002"/>
    </source>
</evidence>
<dbReference type="PANTHER" id="PTHR24320">
    <property type="entry name" value="RETINOL DEHYDROGENASE"/>
    <property type="match status" value="1"/>
</dbReference>
<keyword evidence="3" id="KW-0560">Oxidoreductase</keyword>
<dbReference type="RefSeq" id="XP_004178736.1">
    <property type="nucleotide sequence ID" value="XM_004178688.1"/>
</dbReference>
<feature type="transmembrane region" description="Helical" evidence="5">
    <location>
        <begin position="30"/>
        <end position="49"/>
    </location>
</feature>
<comment type="similarity">
    <text evidence="1 4">Belongs to the short-chain dehydrogenases/reductases (SDR) family.</text>
</comment>
<dbReference type="KEGG" id="tbl:TBLA_0B03780"/>
<dbReference type="GO" id="GO:0016491">
    <property type="term" value="F:oxidoreductase activity"/>
    <property type="evidence" value="ECO:0007669"/>
    <property type="project" value="UniProtKB-KW"/>
</dbReference>
<name>I2GYL5_HENB6</name>
<dbReference type="GO" id="GO:0005773">
    <property type="term" value="C:vacuole"/>
    <property type="evidence" value="ECO:0007669"/>
    <property type="project" value="GOC"/>
</dbReference>
<dbReference type="GeneID" id="14494442"/>
<dbReference type="Proteomes" id="UP000002866">
    <property type="component" value="Chromosome 2"/>
</dbReference>
<dbReference type="FunCoup" id="I2GYL5">
    <property type="interactions" value="285"/>
</dbReference>
<dbReference type="PANTHER" id="PTHR24320:SF282">
    <property type="entry name" value="WW DOMAIN-CONTAINING OXIDOREDUCTASE"/>
    <property type="match status" value="1"/>
</dbReference>
<reference evidence="6 7" key="1">
    <citation type="journal article" date="2011" name="Proc. Natl. Acad. Sci. U.S.A.">
        <title>Evolutionary erosion of yeast sex chromosomes by mating-type switching accidents.</title>
        <authorList>
            <person name="Gordon J.L."/>
            <person name="Armisen D."/>
            <person name="Proux-Wera E."/>
            <person name="Oheigeartaigh S.S."/>
            <person name="Byrne K.P."/>
            <person name="Wolfe K.H."/>
        </authorList>
    </citation>
    <scope>NUCLEOTIDE SEQUENCE [LARGE SCALE GENOMIC DNA]</scope>
    <source>
        <strain evidence="7">ATCC 34711 / CBS 6284 / DSM 70876 / NBRC 10599 / NRRL Y-10934 / UCD 77-7</strain>
    </source>
</reference>
<dbReference type="Gene3D" id="3.40.50.720">
    <property type="entry name" value="NAD(P)-binding Rossmann-like Domain"/>
    <property type="match status" value="1"/>
</dbReference>
<dbReference type="GO" id="GO:0006624">
    <property type="term" value="P:vacuolar protein processing"/>
    <property type="evidence" value="ECO:0007669"/>
    <property type="project" value="EnsemblFungi"/>
</dbReference>
<dbReference type="eggNOG" id="KOG1208">
    <property type="taxonomic scope" value="Eukaryota"/>
</dbReference>
<protein>
    <recommendedName>
        <fullName evidence="8">Ketoreductase (KR) domain-containing protein</fullName>
    </recommendedName>
</protein>
<sequence>MVRFDPDTLPYYNPEFERKVAIVTGGNSGIGWYTVLHLYMHGFTVYIFGRNSNRVNKATNEITTEAKRRYISLNAKIKKDGTPNIENRYMGNINYIHADLADLKSVEHACKKFIKLEHQLDVLINNAAVMALPYEITKDGFELQMQTDYISHFLLTMRLLPLLKRTNGRLINLSSLGHILELWYWPMNQTWNFKPNMIFTWFRYAMAKTALIQFTKMISIKNPDILCLSIHPGLMMNTNLFSYWTRLPIVGIFFWALFQIVSYFFGVSNEEGSLATIRCALSEDLCYESDNGKYFSTGGVESRPSYVANNLDDAASTWIWTIHQLRDRGFEI</sequence>
<gene>
    <name evidence="6" type="primary">TBLA0B03780</name>
    <name evidence="6" type="ORF">TBLA_0B03780</name>
</gene>
<dbReference type="AlphaFoldDB" id="I2GYL5"/>